<dbReference type="InterPro" id="IPR005119">
    <property type="entry name" value="LysR_subst-bd"/>
</dbReference>
<dbReference type="Gene3D" id="1.10.10.10">
    <property type="entry name" value="Winged helix-like DNA-binding domain superfamily/Winged helix DNA-binding domain"/>
    <property type="match status" value="1"/>
</dbReference>
<name>A0A369LIW7_9ACTN</name>
<keyword evidence="2" id="KW-0805">Transcription regulation</keyword>
<comment type="similarity">
    <text evidence="1">Belongs to the LysR transcriptional regulatory family.</text>
</comment>
<dbReference type="RefSeq" id="WP_114615772.1">
    <property type="nucleotide sequence ID" value="NZ_PPTO01000010.1"/>
</dbReference>
<comment type="caution">
    <text evidence="6">The sequence shown here is derived from an EMBL/GenBank/DDBJ whole genome shotgun (WGS) entry which is preliminary data.</text>
</comment>
<feature type="domain" description="HTH lysR-type" evidence="5">
    <location>
        <begin position="1"/>
        <end position="60"/>
    </location>
</feature>
<keyword evidence="4" id="KW-0804">Transcription</keyword>
<dbReference type="GO" id="GO:0003677">
    <property type="term" value="F:DNA binding"/>
    <property type="evidence" value="ECO:0007669"/>
    <property type="project" value="UniProtKB-KW"/>
</dbReference>
<dbReference type="GO" id="GO:0005829">
    <property type="term" value="C:cytosol"/>
    <property type="evidence" value="ECO:0007669"/>
    <property type="project" value="TreeGrafter"/>
</dbReference>
<evidence type="ECO:0000256" key="1">
    <source>
        <dbReference type="ARBA" id="ARBA00009437"/>
    </source>
</evidence>
<dbReference type="PANTHER" id="PTHR30419:SF8">
    <property type="entry name" value="NITROGEN ASSIMILATION TRANSCRIPTIONAL ACTIVATOR-RELATED"/>
    <property type="match status" value="1"/>
</dbReference>
<dbReference type="PANTHER" id="PTHR30419">
    <property type="entry name" value="HTH-TYPE TRANSCRIPTIONAL REGULATOR YBHD"/>
    <property type="match status" value="1"/>
</dbReference>
<evidence type="ECO:0000256" key="4">
    <source>
        <dbReference type="ARBA" id="ARBA00023163"/>
    </source>
</evidence>
<evidence type="ECO:0000313" key="6">
    <source>
        <dbReference type="EMBL" id="RDB57968.1"/>
    </source>
</evidence>
<dbReference type="EMBL" id="PPTO01000010">
    <property type="protein sequence ID" value="RDB57968.1"/>
    <property type="molecule type" value="Genomic_DNA"/>
</dbReference>
<proteinExistence type="inferred from homology"/>
<dbReference type="GO" id="GO:0003700">
    <property type="term" value="F:DNA-binding transcription factor activity"/>
    <property type="evidence" value="ECO:0007669"/>
    <property type="project" value="InterPro"/>
</dbReference>
<keyword evidence="3" id="KW-0238">DNA-binding</keyword>
<accession>A0A369LIW7</accession>
<protein>
    <submittedName>
        <fullName evidence="6">LysR family transcriptional regulator</fullName>
    </submittedName>
</protein>
<dbReference type="SUPFAM" id="SSF53850">
    <property type="entry name" value="Periplasmic binding protein-like II"/>
    <property type="match status" value="1"/>
</dbReference>
<dbReference type="CDD" id="cd05466">
    <property type="entry name" value="PBP2_LTTR_substrate"/>
    <property type="match status" value="1"/>
</dbReference>
<dbReference type="Pfam" id="PF03466">
    <property type="entry name" value="LysR_substrate"/>
    <property type="match status" value="1"/>
</dbReference>
<sequence>MELRVLRYFLAVAEERGYTPASERLHVTQPTLSRQIADLERELGCTLFERGRRGHSLELTDEGEFLMRRAQEICQLADRTEDAFKAETGEIAGTVSVGGGETQGMKLLANAAVRVREDNPGVKIDLFSGNADDVLEKMDAGILDFGLLLGTEGSDRFEKMDLPVFDTWGLLMRADSPLAGKRLISPEDVLDLPLIVSSQSKGANMISGWLGCDLSSLNIAGTYNLLFNASLMVEAGLGYALCIDGIINADADSALAFRPLSPVLRQNMSLVWKRGTRLSPASKAFIASLMGTSESFNTGSLG</sequence>
<dbReference type="Pfam" id="PF00126">
    <property type="entry name" value="HTH_1"/>
    <property type="match status" value="1"/>
</dbReference>
<dbReference type="InterPro" id="IPR036388">
    <property type="entry name" value="WH-like_DNA-bd_sf"/>
</dbReference>
<dbReference type="PRINTS" id="PR00039">
    <property type="entry name" value="HTHLYSR"/>
</dbReference>
<dbReference type="SUPFAM" id="SSF46785">
    <property type="entry name" value="Winged helix' DNA-binding domain"/>
    <property type="match status" value="1"/>
</dbReference>
<dbReference type="InterPro" id="IPR000847">
    <property type="entry name" value="LysR_HTH_N"/>
</dbReference>
<evidence type="ECO:0000313" key="7">
    <source>
        <dbReference type="Proteomes" id="UP000253975"/>
    </source>
</evidence>
<dbReference type="InterPro" id="IPR036390">
    <property type="entry name" value="WH_DNA-bd_sf"/>
</dbReference>
<dbReference type="FunFam" id="1.10.10.10:FF:000001">
    <property type="entry name" value="LysR family transcriptional regulator"/>
    <property type="match status" value="1"/>
</dbReference>
<dbReference type="Proteomes" id="UP000253975">
    <property type="component" value="Unassembled WGS sequence"/>
</dbReference>
<dbReference type="InterPro" id="IPR050950">
    <property type="entry name" value="HTH-type_LysR_regulators"/>
</dbReference>
<dbReference type="Gene3D" id="3.40.190.10">
    <property type="entry name" value="Periplasmic binding protein-like II"/>
    <property type="match status" value="2"/>
</dbReference>
<evidence type="ECO:0000256" key="3">
    <source>
        <dbReference type="ARBA" id="ARBA00023125"/>
    </source>
</evidence>
<evidence type="ECO:0000256" key="2">
    <source>
        <dbReference type="ARBA" id="ARBA00023015"/>
    </source>
</evidence>
<organism evidence="6 7">
    <name type="scientific">Slackia isoflavoniconvertens</name>
    <dbReference type="NCBI Taxonomy" id="572010"/>
    <lineage>
        <taxon>Bacteria</taxon>
        <taxon>Bacillati</taxon>
        <taxon>Actinomycetota</taxon>
        <taxon>Coriobacteriia</taxon>
        <taxon>Eggerthellales</taxon>
        <taxon>Eggerthellaceae</taxon>
        <taxon>Slackia</taxon>
    </lineage>
</organism>
<dbReference type="AlphaFoldDB" id="A0A369LIW7"/>
<gene>
    <name evidence="6" type="ORF">C1881_06780</name>
</gene>
<reference evidence="6 7" key="1">
    <citation type="journal article" date="2018" name="Elife">
        <title>Discovery and characterization of a prevalent human gut bacterial enzyme sufficient for the inactivation of a family of plant toxins.</title>
        <authorList>
            <person name="Koppel N."/>
            <person name="Bisanz J.E."/>
            <person name="Pandelia M.E."/>
            <person name="Turnbaugh P.J."/>
            <person name="Balskus E.P."/>
        </authorList>
    </citation>
    <scope>NUCLEOTIDE SEQUENCE [LARGE SCALE GENOMIC DNA]</scope>
    <source>
        <strain evidence="6 7">OB21 GAM31</strain>
    </source>
</reference>
<evidence type="ECO:0000259" key="5">
    <source>
        <dbReference type="PROSITE" id="PS50931"/>
    </source>
</evidence>
<dbReference type="PROSITE" id="PS50931">
    <property type="entry name" value="HTH_LYSR"/>
    <property type="match status" value="1"/>
</dbReference>